<dbReference type="STRING" id="314285.KT71_07689"/>
<dbReference type="Pfam" id="PF08495">
    <property type="entry name" value="FIST"/>
    <property type="match status" value="1"/>
</dbReference>
<dbReference type="SMART" id="SM00897">
    <property type="entry name" value="FIST"/>
    <property type="match status" value="1"/>
</dbReference>
<accession>A4A9S7</accession>
<protein>
    <recommendedName>
        <fullName evidence="5">Histidine kinase</fullName>
    </recommendedName>
</protein>
<dbReference type="PANTHER" id="PTHR40252:SF2">
    <property type="entry name" value="BLR0328 PROTEIN"/>
    <property type="match status" value="1"/>
</dbReference>
<reference evidence="3 4" key="1">
    <citation type="journal article" date="2007" name="Proc. Natl. Acad. Sci. U.S.A.">
        <title>Characterization of a marine gammaproteobacterium capable of aerobic anoxygenic photosynthesis.</title>
        <authorList>
            <person name="Fuchs B.M."/>
            <person name="Spring S."/>
            <person name="Teeling H."/>
            <person name="Quast C."/>
            <person name="Wulf J."/>
            <person name="Schattenhofer M."/>
            <person name="Yan S."/>
            <person name="Ferriera S."/>
            <person name="Johnson J."/>
            <person name="Glockner F.O."/>
            <person name="Amann R."/>
        </authorList>
    </citation>
    <scope>NUCLEOTIDE SEQUENCE [LARGE SCALE GENOMIC DNA]</scope>
    <source>
        <strain evidence="3">KT71</strain>
    </source>
</reference>
<dbReference type="EMBL" id="AAOA02000004">
    <property type="protein sequence ID" value="EAQ97244.1"/>
    <property type="molecule type" value="Genomic_DNA"/>
</dbReference>
<keyword evidence="4" id="KW-1185">Reference proteome</keyword>
<dbReference type="AlphaFoldDB" id="A4A9S7"/>
<dbReference type="HOGENOM" id="CLU_052774_0_0_6"/>
<dbReference type="SMART" id="SM01204">
    <property type="entry name" value="FIST_C"/>
    <property type="match status" value="1"/>
</dbReference>
<name>A4A9S7_9GAMM</name>
<feature type="domain" description="FIST" evidence="1">
    <location>
        <begin position="26"/>
        <end position="213"/>
    </location>
</feature>
<gene>
    <name evidence="3" type="ORF">KT71_07689</name>
</gene>
<comment type="caution">
    <text evidence="3">The sequence shown here is derived from an EMBL/GenBank/DDBJ whole genome shotgun (WGS) entry which is preliminary data.</text>
</comment>
<evidence type="ECO:0000259" key="2">
    <source>
        <dbReference type="SMART" id="SM01204"/>
    </source>
</evidence>
<dbReference type="RefSeq" id="WP_008293961.1">
    <property type="nucleotide sequence ID" value="NZ_CM002299.1"/>
</dbReference>
<evidence type="ECO:0000259" key="1">
    <source>
        <dbReference type="SMART" id="SM00897"/>
    </source>
</evidence>
<sequence>MLIRFDPTGSPEELKRHLAEFDEDERIQGIVVLAGIENGFTPENLNGLLARVSKPLVGGVFPNIIYQATASEKGTIIWGVGRPMEVAVLNGLSDAAVDIEETLEPLLGDPPQEPKLQLVLVDGFSSRISAFLSALHDFTGPTMESIGGGAGSLDMVQRPCLISNQGLLKDAALVARFGTSAGVGVAHGWSRVAGPFRITAAQDTILKSLDWEPGFEVYRTVVEEHSGQSFGDTSFFDLAKAYPFGLARLDAEYIVRDPLMLNDDGSLTCVGEVSEGEHVDILHGDRETLLSAAQTAREQADQQLNVEPGLRLFMDCISRVLFLGDEFEEELRRVAVDDLPVMGACTFGEIANGGGEFLEFYNKTSVVATLSELRKES</sequence>
<organism evidence="3 4">
    <name type="scientific">Congregibacter litoralis KT71</name>
    <dbReference type="NCBI Taxonomy" id="314285"/>
    <lineage>
        <taxon>Bacteria</taxon>
        <taxon>Pseudomonadati</taxon>
        <taxon>Pseudomonadota</taxon>
        <taxon>Gammaproteobacteria</taxon>
        <taxon>Cellvibrionales</taxon>
        <taxon>Halieaceae</taxon>
        <taxon>Congregibacter</taxon>
    </lineage>
</organism>
<dbReference type="PANTHER" id="PTHR40252">
    <property type="entry name" value="BLR0328 PROTEIN"/>
    <property type="match status" value="1"/>
</dbReference>
<evidence type="ECO:0000313" key="4">
    <source>
        <dbReference type="Proteomes" id="UP000019205"/>
    </source>
</evidence>
<reference evidence="3 4" key="2">
    <citation type="journal article" date="2009" name="PLoS ONE">
        <title>The photosynthetic apparatus and its regulation in the aerobic gammaproteobacterium Congregibacter litoralis gen. nov., sp. nov.</title>
        <authorList>
            <person name="Spring S."/>
            <person name="Lunsdorf H."/>
            <person name="Fuchs B.M."/>
            <person name="Tindall B.J."/>
        </authorList>
    </citation>
    <scope>NUCLEOTIDE SEQUENCE [LARGE SCALE GENOMIC DNA]</scope>
    <source>
        <strain evidence="3">KT71</strain>
    </source>
</reference>
<proteinExistence type="predicted"/>
<dbReference type="InterPro" id="IPR019494">
    <property type="entry name" value="FIST_C"/>
</dbReference>
<evidence type="ECO:0008006" key="5">
    <source>
        <dbReference type="Google" id="ProtNLM"/>
    </source>
</evidence>
<dbReference type="InterPro" id="IPR013702">
    <property type="entry name" value="FIST_domain_N"/>
</dbReference>
<dbReference type="Pfam" id="PF10442">
    <property type="entry name" value="FIST_C"/>
    <property type="match status" value="1"/>
</dbReference>
<dbReference type="eggNOG" id="COG3287">
    <property type="taxonomic scope" value="Bacteria"/>
</dbReference>
<dbReference type="Proteomes" id="UP000019205">
    <property type="component" value="Chromosome"/>
</dbReference>
<dbReference type="OrthoDB" id="378730at2"/>
<feature type="domain" description="FIST C-domain" evidence="2">
    <location>
        <begin position="214"/>
        <end position="353"/>
    </location>
</feature>
<evidence type="ECO:0000313" key="3">
    <source>
        <dbReference type="EMBL" id="EAQ97244.1"/>
    </source>
</evidence>